<protein>
    <submittedName>
        <fullName evidence="4">MCE family protein</fullName>
    </submittedName>
</protein>
<keyword evidence="5" id="KW-1185">Reference proteome</keyword>
<dbReference type="Pfam" id="PF02470">
    <property type="entry name" value="MlaD"/>
    <property type="match status" value="1"/>
</dbReference>
<accession>A0ABW3G2Q9</accession>
<sequence>MFSRKTKVRLGLFLVIAVIGIGYTGARYAGLDRFVGASGYTVTAELPDSGGLFTNAEVTYRGVAVGRVSDMRLTRTGMAAELHIDDSAPPIPASARAVVANRSAVGEQYLDLRPGDDRGPYLAAGAVLRQDRSETPPAPESLLLNLDRLVSSVPVDDMRTVVDEVGTAFNGTGGDLQRLLDATGSVTRTAQQHLPQTTGLLDNSDVVLRTQQDQAEHIESFSSGIRDLSDQLKRSDPDLRRLIRNAPTAGREVDGLLRDTGTDFGVVVANMLTTMKITEVRRPALEQTLVALPVVSAFSHSVSPDGRGHLGLVFNFFNPIACTRGYEGTPRRTGSDTSPGPTNTDLRCAEAPDSPISVRGSQNAPRAPVPDPVPHPPPLVLPGG</sequence>
<evidence type="ECO:0000256" key="1">
    <source>
        <dbReference type="SAM" id="MobiDB-lite"/>
    </source>
</evidence>
<feature type="region of interest" description="Disordered" evidence="1">
    <location>
        <begin position="325"/>
        <end position="384"/>
    </location>
</feature>
<reference evidence="5" key="1">
    <citation type="journal article" date="2019" name="Int. J. Syst. Evol. Microbiol.">
        <title>The Global Catalogue of Microorganisms (GCM) 10K type strain sequencing project: providing services to taxonomists for standard genome sequencing and annotation.</title>
        <authorList>
            <consortium name="The Broad Institute Genomics Platform"/>
            <consortium name="The Broad Institute Genome Sequencing Center for Infectious Disease"/>
            <person name="Wu L."/>
            <person name="Ma J."/>
        </authorList>
    </citation>
    <scope>NUCLEOTIDE SEQUENCE [LARGE SCALE GENOMIC DNA]</scope>
    <source>
        <strain evidence="5">CCUG 56401</strain>
    </source>
</reference>
<evidence type="ECO:0000259" key="3">
    <source>
        <dbReference type="Pfam" id="PF11887"/>
    </source>
</evidence>
<dbReference type="InterPro" id="IPR024516">
    <property type="entry name" value="Mce_C"/>
</dbReference>
<evidence type="ECO:0000313" key="4">
    <source>
        <dbReference type="EMBL" id="MFD0922977.1"/>
    </source>
</evidence>
<dbReference type="PANTHER" id="PTHR33371:SF16">
    <property type="entry name" value="MCE-FAMILY PROTEIN MCE3F"/>
    <property type="match status" value="1"/>
</dbReference>
<feature type="compositionally biased region" description="Polar residues" evidence="1">
    <location>
        <begin position="335"/>
        <end position="345"/>
    </location>
</feature>
<dbReference type="InterPro" id="IPR005693">
    <property type="entry name" value="Mce"/>
</dbReference>
<name>A0ABW3G2Q9_9PSEU</name>
<dbReference type="NCBIfam" id="TIGR00996">
    <property type="entry name" value="Mtu_fam_mce"/>
    <property type="match status" value="1"/>
</dbReference>
<feature type="compositionally biased region" description="Pro residues" evidence="1">
    <location>
        <begin position="367"/>
        <end position="384"/>
    </location>
</feature>
<evidence type="ECO:0000259" key="2">
    <source>
        <dbReference type="Pfam" id="PF02470"/>
    </source>
</evidence>
<feature type="domain" description="Mce/MlaD" evidence="2">
    <location>
        <begin position="39"/>
        <end position="115"/>
    </location>
</feature>
<evidence type="ECO:0000313" key="5">
    <source>
        <dbReference type="Proteomes" id="UP001597018"/>
    </source>
</evidence>
<dbReference type="EMBL" id="JBHTIW010000027">
    <property type="protein sequence ID" value="MFD0922977.1"/>
    <property type="molecule type" value="Genomic_DNA"/>
</dbReference>
<comment type="caution">
    <text evidence="4">The sequence shown here is derived from an EMBL/GenBank/DDBJ whole genome shotgun (WGS) entry which is preliminary data.</text>
</comment>
<organism evidence="4 5">
    <name type="scientific">Saccharopolyspora rosea</name>
    <dbReference type="NCBI Taxonomy" id="524884"/>
    <lineage>
        <taxon>Bacteria</taxon>
        <taxon>Bacillati</taxon>
        <taxon>Actinomycetota</taxon>
        <taxon>Actinomycetes</taxon>
        <taxon>Pseudonocardiales</taxon>
        <taxon>Pseudonocardiaceae</taxon>
        <taxon>Saccharopolyspora</taxon>
    </lineage>
</organism>
<proteinExistence type="predicted"/>
<dbReference type="RefSeq" id="WP_345601217.1">
    <property type="nucleotide sequence ID" value="NZ_BAABLT010000030.1"/>
</dbReference>
<feature type="domain" description="Mammalian cell entry C-terminal" evidence="3">
    <location>
        <begin position="122"/>
        <end position="291"/>
    </location>
</feature>
<dbReference type="Pfam" id="PF11887">
    <property type="entry name" value="Mce4_CUP1"/>
    <property type="match status" value="1"/>
</dbReference>
<dbReference type="Proteomes" id="UP001597018">
    <property type="component" value="Unassembled WGS sequence"/>
</dbReference>
<dbReference type="InterPro" id="IPR003399">
    <property type="entry name" value="Mce/MlaD"/>
</dbReference>
<dbReference type="PANTHER" id="PTHR33371">
    <property type="entry name" value="INTERMEMBRANE PHOSPHOLIPID TRANSPORT SYSTEM BINDING PROTEIN MLAD-RELATED"/>
    <property type="match status" value="1"/>
</dbReference>
<dbReference type="InterPro" id="IPR052336">
    <property type="entry name" value="MlaD_Phospholipid_Transporter"/>
</dbReference>
<gene>
    <name evidence="4" type="ORF">ACFQ16_24805</name>
</gene>